<name>A0A9D4Y004_PEA</name>
<dbReference type="Proteomes" id="UP001058974">
    <property type="component" value="Chromosome 3"/>
</dbReference>
<dbReference type="AlphaFoldDB" id="A0A9D4Y004"/>
<sequence length="115" mass="13554">MIFVSWVLDDLKITKCSHLLPQLFTRTMHNFIPVLQTGDWGENQRILRIGRLTYLKLVRGCVLKCKLVRGCVLKCFGCSCFPLRRPYNKNKLQFRSHECPYWLLHLSEGLQLYVP</sequence>
<gene>
    <name evidence="1" type="ORF">KIW84_034654</name>
</gene>
<proteinExistence type="predicted"/>
<dbReference type="EMBL" id="JAMSHJ010000003">
    <property type="protein sequence ID" value="KAI5430157.1"/>
    <property type="molecule type" value="Genomic_DNA"/>
</dbReference>
<evidence type="ECO:0000313" key="2">
    <source>
        <dbReference type="Proteomes" id="UP001058974"/>
    </source>
</evidence>
<protein>
    <submittedName>
        <fullName evidence="1">Uncharacterized protein</fullName>
    </submittedName>
</protein>
<comment type="caution">
    <text evidence="1">The sequence shown here is derived from an EMBL/GenBank/DDBJ whole genome shotgun (WGS) entry which is preliminary data.</text>
</comment>
<organism evidence="1 2">
    <name type="scientific">Pisum sativum</name>
    <name type="common">Garden pea</name>
    <name type="synonym">Lathyrus oleraceus</name>
    <dbReference type="NCBI Taxonomy" id="3888"/>
    <lineage>
        <taxon>Eukaryota</taxon>
        <taxon>Viridiplantae</taxon>
        <taxon>Streptophyta</taxon>
        <taxon>Embryophyta</taxon>
        <taxon>Tracheophyta</taxon>
        <taxon>Spermatophyta</taxon>
        <taxon>Magnoliopsida</taxon>
        <taxon>eudicotyledons</taxon>
        <taxon>Gunneridae</taxon>
        <taxon>Pentapetalae</taxon>
        <taxon>rosids</taxon>
        <taxon>fabids</taxon>
        <taxon>Fabales</taxon>
        <taxon>Fabaceae</taxon>
        <taxon>Papilionoideae</taxon>
        <taxon>50 kb inversion clade</taxon>
        <taxon>NPAAA clade</taxon>
        <taxon>Hologalegina</taxon>
        <taxon>IRL clade</taxon>
        <taxon>Fabeae</taxon>
        <taxon>Lathyrus</taxon>
    </lineage>
</organism>
<evidence type="ECO:0000313" key="1">
    <source>
        <dbReference type="EMBL" id="KAI5430157.1"/>
    </source>
</evidence>
<reference evidence="1 2" key="1">
    <citation type="journal article" date="2022" name="Nat. Genet.">
        <title>Improved pea reference genome and pan-genome highlight genomic features and evolutionary characteristics.</title>
        <authorList>
            <person name="Yang T."/>
            <person name="Liu R."/>
            <person name="Luo Y."/>
            <person name="Hu S."/>
            <person name="Wang D."/>
            <person name="Wang C."/>
            <person name="Pandey M.K."/>
            <person name="Ge S."/>
            <person name="Xu Q."/>
            <person name="Li N."/>
            <person name="Li G."/>
            <person name="Huang Y."/>
            <person name="Saxena R.K."/>
            <person name="Ji Y."/>
            <person name="Li M."/>
            <person name="Yan X."/>
            <person name="He Y."/>
            <person name="Liu Y."/>
            <person name="Wang X."/>
            <person name="Xiang C."/>
            <person name="Varshney R.K."/>
            <person name="Ding H."/>
            <person name="Gao S."/>
            <person name="Zong X."/>
        </authorList>
    </citation>
    <scope>NUCLEOTIDE SEQUENCE [LARGE SCALE GENOMIC DNA]</scope>
    <source>
        <strain evidence="1 2">cv. Zhongwan 6</strain>
    </source>
</reference>
<accession>A0A9D4Y004</accession>
<dbReference type="Gramene" id="Psat03G0465400-T1">
    <property type="protein sequence ID" value="KAI5430157.1"/>
    <property type="gene ID" value="KIW84_034654"/>
</dbReference>
<keyword evidence="2" id="KW-1185">Reference proteome</keyword>